<keyword evidence="3" id="KW-1185">Reference proteome</keyword>
<dbReference type="EMBL" id="BOOK01000026">
    <property type="protein sequence ID" value="GII01609.1"/>
    <property type="molecule type" value="Genomic_DNA"/>
</dbReference>
<dbReference type="Proteomes" id="UP000634476">
    <property type="component" value="Unassembled WGS sequence"/>
</dbReference>
<evidence type="ECO:0000313" key="3">
    <source>
        <dbReference type="Proteomes" id="UP000634476"/>
    </source>
</evidence>
<dbReference type="AlphaFoldDB" id="A0A8J3T5Z8"/>
<feature type="compositionally biased region" description="Basic and acidic residues" evidence="1">
    <location>
        <begin position="9"/>
        <end position="70"/>
    </location>
</feature>
<gene>
    <name evidence="2" type="ORF">Pta02_36170</name>
</gene>
<organism evidence="2 3">
    <name type="scientific">Planobispora takensis</name>
    <dbReference type="NCBI Taxonomy" id="1367882"/>
    <lineage>
        <taxon>Bacteria</taxon>
        <taxon>Bacillati</taxon>
        <taxon>Actinomycetota</taxon>
        <taxon>Actinomycetes</taxon>
        <taxon>Streptosporangiales</taxon>
        <taxon>Streptosporangiaceae</taxon>
        <taxon>Planobispora</taxon>
    </lineage>
</organism>
<comment type="caution">
    <text evidence="2">The sequence shown here is derived from an EMBL/GenBank/DDBJ whole genome shotgun (WGS) entry which is preliminary data.</text>
</comment>
<name>A0A8J3T5Z8_9ACTN</name>
<evidence type="ECO:0000256" key="1">
    <source>
        <dbReference type="SAM" id="MobiDB-lite"/>
    </source>
</evidence>
<feature type="region of interest" description="Disordered" evidence="1">
    <location>
        <begin position="1"/>
        <end position="70"/>
    </location>
</feature>
<evidence type="ECO:0000313" key="2">
    <source>
        <dbReference type="EMBL" id="GII01609.1"/>
    </source>
</evidence>
<sequence>MPRPGSHSYDTERARLRKNLEHDRGMSEKELKNRVDKTMHSDPAKRPRKVGGDRADGPKAERPTRGGEGE</sequence>
<proteinExistence type="predicted"/>
<reference evidence="2" key="1">
    <citation type="submission" date="2021-01" db="EMBL/GenBank/DDBJ databases">
        <title>Whole genome shotgun sequence of Planobispora takensis NBRC 109077.</title>
        <authorList>
            <person name="Komaki H."/>
            <person name="Tamura T."/>
        </authorList>
    </citation>
    <scope>NUCLEOTIDE SEQUENCE</scope>
    <source>
        <strain evidence="2">NBRC 109077</strain>
    </source>
</reference>
<protein>
    <submittedName>
        <fullName evidence="2">Uncharacterized protein</fullName>
    </submittedName>
</protein>
<accession>A0A8J3T5Z8</accession>